<proteinExistence type="inferred from homology"/>
<keyword evidence="4" id="KW-1185">Reference proteome</keyword>
<protein>
    <submittedName>
        <fullName evidence="3">Vitamin B12 ABC transporter, B12-binding component BtuF</fullName>
    </submittedName>
</protein>
<dbReference type="PANTHER" id="PTHR30535:SF34">
    <property type="entry name" value="MOLYBDATE-BINDING PROTEIN MOLA"/>
    <property type="match status" value="1"/>
</dbReference>
<dbReference type="PROSITE" id="PS51257">
    <property type="entry name" value="PROKAR_LIPOPROTEIN"/>
    <property type="match status" value="1"/>
</dbReference>
<accession>A0A0U1L291</accession>
<dbReference type="PROSITE" id="PS50983">
    <property type="entry name" value="FE_B12_PBP"/>
    <property type="match status" value="1"/>
</dbReference>
<dbReference type="EMBL" id="CTRP01000012">
    <property type="protein sequence ID" value="CQR73024.1"/>
    <property type="molecule type" value="Genomic_DNA"/>
</dbReference>
<dbReference type="PANTHER" id="PTHR30535">
    <property type="entry name" value="VITAMIN B12-BINDING PROTEIN"/>
    <property type="match status" value="1"/>
</dbReference>
<evidence type="ECO:0000313" key="3">
    <source>
        <dbReference type="EMBL" id="CQR73024.1"/>
    </source>
</evidence>
<dbReference type="GO" id="GO:0071281">
    <property type="term" value="P:cellular response to iron ion"/>
    <property type="evidence" value="ECO:0007669"/>
    <property type="project" value="TreeGrafter"/>
</dbReference>
<dbReference type="InterPro" id="IPR002491">
    <property type="entry name" value="ABC_transptr_periplasmic_BD"/>
</dbReference>
<reference evidence="4" key="1">
    <citation type="submission" date="2015-03" db="EMBL/GenBank/DDBJ databases">
        <authorList>
            <person name="Nijsse Bart"/>
        </authorList>
    </citation>
    <scope>NUCLEOTIDE SEQUENCE [LARGE SCALE GENOMIC DNA]</scope>
</reference>
<dbReference type="Proteomes" id="UP000049855">
    <property type="component" value="Unassembled WGS sequence"/>
</dbReference>
<dbReference type="Gene3D" id="3.40.50.1980">
    <property type="entry name" value="Nitrogenase molybdenum iron protein domain"/>
    <property type="match status" value="2"/>
</dbReference>
<sequence>MKNKAFYLVILLLLLTVIAGCGTSKPAATANEGIIKITDDLNQTIVLKQPAKRIISLYSAHTENLLALGLEAEIIGVSPAESDPAARNKPVFDYRADPEKVLAAEPDLVIIRPFIKQSHPDFVKTLEQANIKVVCLYPEKFEEFDSYIKKLAILTGKEQQAEDKLAAFHAKLNQVAEHTAKAPIKKQVYFEATATEYRTITAASMPGTVLKLAGGINVAADAQPLKAASSIAAYGSEHLLMKAEEIDIFLAQRGPMNPGVSPDSIKQRPGFDKIKAVREGKVYIVDEGFVSSPTFRLAEGVEQLAKLIYPEVYTGQ</sequence>
<evidence type="ECO:0000259" key="2">
    <source>
        <dbReference type="PROSITE" id="PS50983"/>
    </source>
</evidence>
<organism evidence="3 4">
    <name type="scientific">Sporomusa ovata</name>
    <dbReference type="NCBI Taxonomy" id="2378"/>
    <lineage>
        <taxon>Bacteria</taxon>
        <taxon>Bacillati</taxon>
        <taxon>Bacillota</taxon>
        <taxon>Negativicutes</taxon>
        <taxon>Selenomonadales</taxon>
        <taxon>Sporomusaceae</taxon>
        <taxon>Sporomusa</taxon>
    </lineage>
</organism>
<gene>
    <name evidence="3" type="ORF">SpAn4DRAFT_2256</name>
</gene>
<evidence type="ECO:0000313" key="4">
    <source>
        <dbReference type="Proteomes" id="UP000049855"/>
    </source>
</evidence>
<dbReference type="RefSeq" id="WP_021167837.1">
    <property type="nucleotide sequence ID" value="NZ_CTRP01000012.1"/>
</dbReference>
<feature type="domain" description="Fe/B12 periplasmic-binding" evidence="2">
    <location>
        <begin position="53"/>
        <end position="312"/>
    </location>
</feature>
<evidence type="ECO:0000256" key="1">
    <source>
        <dbReference type="ARBA" id="ARBA00008814"/>
    </source>
</evidence>
<dbReference type="AlphaFoldDB" id="A0A0U1L291"/>
<dbReference type="InterPro" id="IPR050902">
    <property type="entry name" value="ABC_Transporter_SBP"/>
</dbReference>
<dbReference type="Pfam" id="PF01497">
    <property type="entry name" value="Peripla_BP_2"/>
    <property type="match status" value="1"/>
</dbReference>
<name>A0A0U1L291_9FIRM</name>
<comment type="similarity">
    <text evidence="1">Belongs to the bacterial solute-binding protein 8 family.</text>
</comment>
<dbReference type="SUPFAM" id="SSF53807">
    <property type="entry name" value="Helical backbone' metal receptor"/>
    <property type="match status" value="1"/>
</dbReference>